<dbReference type="EMBL" id="CP071444">
    <property type="protein sequence ID" value="QSX08099.1"/>
    <property type="molecule type" value="Genomic_DNA"/>
</dbReference>
<protein>
    <submittedName>
        <fullName evidence="3">Substrate-binding domain-containing protein</fullName>
    </submittedName>
</protein>
<dbReference type="Proteomes" id="UP000663499">
    <property type="component" value="Chromosome"/>
</dbReference>
<evidence type="ECO:0000313" key="4">
    <source>
        <dbReference type="Proteomes" id="UP000663499"/>
    </source>
</evidence>
<dbReference type="RefSeq" id="WP_207299441.1">
    <property type="nucleotide sequence ID" value="NZ_CP071444.1"/>
</dbReference>
<dbReference type="Gene3D" id="3.40.190.10">
    <property type="entry name" value="Periplasmic binding protein-like II"/>
    <property type="match status" value="2"/>
</dbReference>
<dbReference type="AlphaFoldDB" id="A0A974XDZ7"/>
<keyword evidence="4" id="KW-1185">Reference proteome</keyword>
<dbReference type="InterPro" id="IPR036388">
    <property type="entry name" value="WH-like_DNA-bd_sf"/>
</dbReference>
<dbReference type="PANTHER" id="PTHR37945">
    <property type="entry name" value="EXTRACELLULAR TUNGSTATE BINDING PROTEIN"/>
    <property type="match status" value="1"/>
</dbReference>
<dbReference type="PANTHER" id="PTHR37945:SF1">
    <property type="entry name" value="EXTRACELLULAR TUNGSTATE BINDING PROTEIN"/>
    <property type="match status" value="1"/>
</dbReference>
<evidence type="ECO:0000259" key="1">
    <source>
        <dbReference type="Pfam" id="PF00126"/>
    </source>
</evidence>
<evidence type="ECO:0000259" key="2">
    <source>
        <dbReference type="Pfam" id="PF12849"/>
    </source>
</evidence>
<sequence length="367" mass="40034">MEQWEVHLTFGDKISGKLLLVLLEQIHETGSINKAVEAAGVSYRSGWNLLNKTEDTLGKKLIQRQSGGQSGGGSALTADGLQLLGHMKSLQRDVEGQFKSILSEEEKTDRKLMIASTTEPITTGLLDVLEQAFLQSTGIAVFHMAAGSGRALEMAKAGRVDGVLTHAPELEDAFVKEGWGVAKRQFMEDAFVLIGPIEDPAKVSVASSMGEALLNIERAEAPFISRADRSGTHLKEEALWDAAGIDPKNQRWYVKANTLSGNDGVLILAEQQKAYALVDMATFMVAYKGDGLRILRKGDPGLENVFSFIPVSRSKAPVNQRDGEIFAQWLISEEAKTIMEGFCKNETGESLFKPILQTPQDVEGEKK</sequence>
<dbReference type="KEGG" id="alka:J0B03_09880"/>
<dbReference type="Pfam" id="PF12849">
    <property type="entry name" value="PBP_like_2"/>
    <property type="match status" value="1"/>
</dbReference>
<dbReference type="Pfam" id="PF00126">
    <property type="entry name" value="HTH_1"/>
    <property type="match status" value="1"/>
</dbReference>
<reference evidence="3" key="1">
    <citation type="submission" date="2021-03" db="EMBL/GenBank/DDBJ databases">
        <title>Alkalibacter marinus sp. nov., isolated from tidal flat sediment.</title>
        <authorList>
            <person name="Namirimu T."/>
            <person name="Yang J.-A."/>
            <person name="Yang S.-H."/>
            <person name="Kim Y.-J."/>
            <person name="Kwon K.K."/>
        </authorList>
    </citation>
    <scope>NUCLEOTIDE SEQUENCE</scope>
    <source>
        <strain evidence="3">ES005</strain>
    </source>
</reference>
<proteinExistence type="predicted"/>
<dbReference type="GO" id="GO:0003700">
    <property type="term" value="F:DNA-binding transcription factor activity"/>
    <property type="evidence" value="ECO:0007669"/>
    <property type="project" value="InterPro"/>
</dbReference>
<gene>
    <name evidence="3" type="ORF">J0B03_09880</name>
</gene>
<feature type="domain" description="PBP" evidence="2">
    <location>
        <begin position="106"/>
        <end position="334"/>
    </location>
</feature>
<dbReference type="InterPro" id="IPR000847">
    <property type="entry name" value="LysR_HTH_N"/>
</dbReference>
<dbReference type="InterPro" id="IPR024370">
    <property type="entry name" value="PBP_domain"/>
</dbReference>
<dbReference type="SUPFAM" id="SSF46785">
    <property type="entry name" value="Winged helix' DNA-binding domain"/>
    <property type="match status" value="1"/>
</dbReference>
<feature type="domain" description="HTH lysR-type" evidence="1">
    <location>
        <begin position="20"/>
        <end position="80"/>
    </location>
</feature>
<name>A0A974XDZ7_9FIRM</name>
<dbReference type="InterPro" id="IPR036390">
    <property type="entry name" value="WH_DNA-bd_sf"/>
</dbReference>
<dbReference type="Gene3D" id="1.10.10.10">
    <property type="entry name" value="Winged helix-like DNA-binding domain superfamily/Winged helix DNA-binding domain"/>
    <property type="match status" value="1"/>
</dbReference>
<organism evidence="3 4">
    <name type="scientific">Alkalibacter rhizosphaerae</name>
    <dbReference type="NCBI Taxonomy" id="2815577"/>
    <lineage>
        <taxon>Bacteria</taxon>
        <taxon>Bacillati</taxon>
        <taxon>Bacillota</taxon>
        <taxon>Clostridia</taxon>
        <taxon>Eubacteriales</taxon>
        <taxon>Eubacteriaceae</taxon>
        <taxon>Alkalibacter</taxon>
    </lineage>
</organism>
<dbReference type="InterPro" id="IPR052738">
    <property type="entry name" value="ABC-Tungstate_binding"/>
</dbReference>
<evidence type="ECO:0000313" key="3">
    <source>
        <dbReference type="EMBL" id="QSX08099.1"/>
    </source>
</evidence>
<accession>A0A974XDZ7</accession>
<dbReference type="SUPFAM" id="SSF53850">
    <property type="entry name" value="Periplasmic binding protein-like II"/>
    <property type="match status" value="1"/>
</dbReference>